<keyword evidence="7 12" id="KW-0472">Membrane</keyword>
<organism evidence="14">
    <name type="scientific">Medioppia subpectinata</name>
    <dbReference type="NCBI Taxonomy" id="1979941"/>
    <lineage>
        <taxon>Eukaryota</taxon>
        <taxon>Metazoa</taxon>
        <taxon>Ecdysozoa</taxon>
        <taxon>Arthropoda</taxon>
        <taxon>Chelicerata</taxon>
        <taxon>Arachnida</taxon>
        <taxon>Acari</taxon>
        <taxon>Acariformes</taxon>
        <taxon>Sarcoptiformes</taxon>
        <taxon>Oribatida</taxon>
        <taxon>Brachypylina</taxon>
        <taxon>Oppioidea</taxon>
        <taxon>Oppiidae</taxon>
        <taxon>Medioppia</taxon>
    </lineage>
</organism>
<name>A0A7R9PZC5_9ACAR</name>
<dbReference type="EMBL" id="OC857756">
    <property type="protein sequence ID" value="CAD7625604.1"/>
    <property type="molecule type" value="Genomic_DNA"/>
</dbReference>
<evidence type="ECO:0000256" key="12">
    <source>
        <dbReference type="SAM" id="Phobius"/>
    </source>
</evidence>
<dbReference type="EMBL" id="CAJPIZ010003181">
    <property type="protein sequence ID" value="CAG2106034.1"/>
    <property type="molecule type" value="Genomic_DNA"/>
</dbReference>
<evidence type="ECO:0000259" key="13">
    <source>
        <dbReference type="PROSITE" id="PS50262"/>
    </source>
</evidence>
<protein>
    <recommendedName>
        <fullName evidence="13">G-protein coupled receptors family 1 profile domain-containing protein</fullName>
    </recommendedName>
</protein>
<feature type="domain" description="G-protein coupled receptors family 1 profile" evidence="13">
    <location>
        <begin position="314"/>
        <end position="532"/>
    </location>
</feature>
<sequence length="532" mass="61194">MFINKCLDMLAIGSPTCRPKIGTNTRVIFDCPVTTTCCLQTFCEDCINDWLQKNTTCPYDRKSLTKADLTRASRIIVNTLGRFKIRCDYWDLGCREVIKLEALPHHTLNCRYKDTKCLKCQCVQQSGHDCIDTLRAEIEALKITKNDKADNSCSTSGCSSNDQSLDWTVYKARFKHNKICRILNRRRYCERDMNEPMVSVLTDIVFEVMGRYDSMRDTAAAIEIRMSTKYPGRKWQCSLDDKSVTIFDYSGYSKRGTYFDGYVDQLGNVLPLISRYVCSVPSLCMRCPVDPNADQNCPVDANLTLNSNMKLKIFYLEYFSTIITTHKLQIRSNYLILSLSITDLMVGALSMPVFAYHEVVHLNDWLMGYAMCHIHNFVTYVLSIASFLHIFFIAIDRYLSVSRVDYSRNRSLRPVWVMIAISWTLAVAKGMGRSIGHMGSDMIYVESMDAHLCLWSDDPDHWAIGTVIIAMILFVIIYSLYYKIYQKSREFRYKTETNVNRSTAGIQQQKSTDRALSREFQVAIRSIIITLN</sequence>
<dbReference type="PRINTS" id="PR00237">
    <property type="entry name" value="GPCRRHODOPSN"/>
</dbReference>
<dbReference type="SUPFAM" id="SSF81321">
    <property type="entry name" value="Family A G protein-coupled receptor-like"/>
    <property type="match status" value="1"/>
</dbReference>
<dbReference type="InterPro" id="IPR000276">
    <property type="entry name" value="GPCR_Rhodpsn"/>
</dbReference>
<gene>
    <name evidence="14" type="ORF">OSB1V03_LOCUS6037</name>
</gene>
<feature type="transmembrane region" description="Helical" evidence="12">
    <location>
        <begin position="334"/>
        <end position="357"/>
    </location>
</feature>
<keyword evidence="3" id="KW-1003">Cell membrane</keyword>
<keyword evidence="4 11" id="KW-0812">Transmembrane</keyword>
<keyword evidence="8" id="KW-1015">Disulfide bond</keyword>
<comment type="subcellular location">
    <subcellularLocation>
        <location evidence="1">Cell membrane</location>
        <topology evidence="1">Multi-pass membrane protein</topology>
    </subcellularLocation>
</comment>
<dbReference type="GO" id="GO:0004930">
    <property type="term" value="F:G protein-coupled receptor activity"/>
    <property type="evidence" value="ECO:0007669"/>
    <property type="project" value="UniProtKB-KW"/>
</dbReference>
<dbReference type="PROSITE" id="PS50262">
    <property type="entry name" value="G_PROTEIN_RECEP_F1_2"/>
    <property type="match status" value="1"/>
</dbReference>
<keyword evidence="5 12" id="KW-1133">Transmembrane helix</keyword>
<dbReference type="AlphaFoldDB" id="A0A7R9PZC5"/>
<evidence type="ECO:0000256" key="7">
    <source>
        <dbReference type="ARBA" id="ARBA00023136"/>
    </source>
</evidence>
<reference evidence="14" key="1">
    <citation type="submission" date="2020-11" db="EMBL/GenBank/DDBJ databases">
        <authorList>
            <person name="Tran Van P."/>
        </authorList>
    </citation>
    <scope>NUCLEOTIDE SEQUENCE</scope>
</reference>
<comment type="similarity">
    <text evidence="2 11">Belongs to the G-protein coupled receptor 1 family.</text>
</comment>
<dbReference type="SUPFAM" id="SSF57850">
    <property type="entry name" value="RING/U-box"/>
    <property type="match status" value="1"/>
</dbReference>
<dbReference type="PANTHER" id="PTHR24248">
    <property type="entry name" value="ADRENERGIC RECEPTOR-RELATED G-PROTEIN COUPLED RECEPTOR"/>
    <property type="match status" value="1"/>
</dbReference>
<dbReference type="OrthoDB" id="10044919at2759"/>
<dbReference type="PANTHER" id="PTHR24248:SF125">
    <property type="entry name" value="DOPAMINE D2-LIKE RECEPTOR"/>
    <property type="match status" value="1"/>
</dbReference>
<evidence type="ECO:0000256" key="9">
    <source>
        <dbReference type="ARBA" id="ARBA00023170"/>
    </source>
</evidence>
<feature type="transmembrane region" description="Helical" evidence="12">
    <location>
        <begin position="462"/>
        <end position="482"/>
    </location>
</feature>
<proteinExistence type="inferred from homology"/>
<evidence type="ECO:0000256" key="4">
    <source>
        <dbReference type="ARBA" id="ARBA00022692"/>
    </source>
</evidence>
<keyword evidence="9 11" id="KW-0675">Receptor</keyword>
<dbReference type="Proteomes" id="UP000759131">
    <property type="component" value="Unassembled WGS sequence"/>
</dbReference>
<evidence type="ECO:0000256" key="11">
    <source>
        <dbReference type="RuleBase" id="RU000688"/>
    </source>
</evidence>
<keyword evidence="15" id="KW-1185">Reference proteome</keyword>
<keyword evidence="6 11" id="KW-0297">G-protein coupled receptor</keyword>
<evidence type="ECO:0000313" key="14">
    <source>
        <dbReference type="EMBL" id="CAD7625604.1"/>
    </source>
</evidence>
<feature type="transmembrane region" description="Helical" evidence="12">
    <location>
        <begin position="377"/>
        <end position="395"/>
    </location>
</feature>
<keyword evidence="10 11" id="KW-0807">Transducer</keyword>
<accession>A0A7R9PZC5</accession>
<evidence type="ECO:0000256" key="5">
    <source>
        <dbReference type="ARBA" id="ARBA00022989"/>
    </source>
</evidence>
<dbReference type="InterPro" id="IPR017452">
    <property type="entry name" value="GPCR_Rhodpsn_7TM"/>
</dbReference>
<evidence type="ECO:0000256" key="8">
    <source>
        <dbReference type="ARBA" id="ARBA00023157"/>
    </source>
</evidence>
<feature type="transmembrane region" description="Helical" evidence="12">
    <location>
        <begin position="415"/>
        <end position="432"/>
    </location>
</feature>
<evidence type="ECO:0000256" key="6">
    <source>
        <dbReference type="ARBA" id="ARBA00023040"/>
    </source>
</evidence>
<evidence type="ECO:0000256" key="10">
    <source>
        <dbReference type="ARBA" id="ARBA00023224"/>
    </source>
</evidence>
<dbReference type="PROSITE" id="PS00237">
    <property type="entry name" value="G_PROTEIN_RECEP_F1_1"/>
    <property type="match status" value="1"/>
</dbReference>
<evidence type="ECO:0000313" key="15">
    <source>
        <dbReference type="Proteomes" id="UP000759131"/>
    </source>
</evidence>
<dbReference type="Gene3D" id="1.20.1070.10">
    <property type="entry name" value="Rhodopsin 7-helix transmembrane proteins"/>
    <property type="match status" value="1"/>
</dbReference>
<dbReference type="Pfam" id="PF00001">
    <property type="entry name" value="7tm_1"/>
    <property type="match status" value="1"/>
</dbReference>
<dbReference type="InterPro" id="IPR013083">
    <property type="entry name" value="Znf_RING/FYVE/PHD"/>
</dbReference>
<evidence type="ECO:0000256" key="3">
    <source>
        <dbReference type="ARBA" id="ARBA00022475"/>
    </source>
</evidence>
<evidence type="ECO:0000256" key="2">
    <source>
        <dbReference type="ARBA" id="ARBA00010663"/>
    </source>
</evidence>
<evidence type="ECO:0000256" key="1">
    <source>
        <dbReference type="ARBA" id="ARBA00004651"/>
    </source>
</evidence>
<dbReference type="GO" id="GO:0005886">
    <property type="term" value="C:plasma membrane"/>
    <property type="evidence" value="ECO:0007669"/>
    <property type="project" value="UniProtKB-SubCell"/>
</dbReference>
<dbReference type="Gene3D" id="3.30.40.10">
    <property type="entry name" value="Zinc/RING finger domain, C3HC4 (zinc finger)"/>
    <property type="match status" value="1"/>
</dbReference>